<keyword evidence="1" id="KW-1003">Cell membrane</keyword>
<dbReference type="PANTHER" id="PTHR48090:SF3">
    <property type="entry name" value="UNDECAPRENYL-PHOSPHATE 4-DEOXY-4-FORMAMIDO-L-ARABINOSE TRANSFERASE"/>
    <property type="match status" value="1"/>
</dbReference>
<evidence type="ECO:0000256" key="3">
    <source>
        <dbReference type="ARBA" id="ARBA00022679"/>
    </source>
</evidence>
<sequence length="269" mass="30994">MIILIILTKKHFFFVRLEFFKKEYICKTNNPFMNYNFTIIVPVYNEEDNLIRVEQALLDYIKIATKKTKILFVNDGSKDQSQELIEAICSRQTDFTFISFKENRGLSAAIKAGFDCADTELVGYIDSDLQTAPEDFNLLLEHIGEYDLVTGVRANRKDSFVKNMSSTIANGIRRAFTHDGMDDTGCPLKVIKTDYAKRIPMFKGLHRFLPAMILLQEGKIIQIPVQHFPRIAGTAKFGLWNRLLGPLMDCFAYLWMKRKYINYSIAKKG</sequence>
<dbReference type="AlphaFoldDB" id="A0A316DNA1"/>
<keyword evidence="10" id="KW-1185">Reference proteome</keyword>
<evidence type="ECO:0000313" key="9">
    <source>
        <dbReference type="EMBL" id="PWK18659.1"/>
    </source>
</evidence>
<organism evidence="9 10">
    <name type="scientific">Xanthomarina spongicola</name>
    <dbReference type="NCBI Taxonomy" id="570520"/>
    <lineage>
        <taxon>Bacteria</taxon>
        <taxon>Pseudomonadati</taxon>
        <taxon>Bacteroidota</taxon>
        <taxon>Flavobacteriia</taxon>
        <taxon>Flavobacteriales</taxon>
        <taxon>Flavobacteriaceae</taxon>
        <taxon>Xanthomarina</taxon>
    </lineage>
</organism>
<dbReference type="InterPro" id="IPR050256">
    <property type="entry name" value="Glycosyltransferase_2"/>
</dbReference>
<evidence type="ECO:0000256" key="5">
    <source>
        <dbReference type="ARBA" id="ARBA00022985"/>
    </source>
</evidence>
<proteinExistence type="predicted"/>
<keyword evidence="3 9" id="KW-0808">Transferase</keyword>
<name>A0A316DNA1_9FLAO</name>
<dbReference type="SUPFAM" id="SSF53448">
    <property type="entry name" value="Nucleotide-diphospho-sugar transferases"/>
    <property type="match status" value="1"/>
</dbReference>
<keyword evidence="6" id="KW-1133">Transmembrane helix</keyword>
<dbReference type="CDD" id="cd04179">
    <property type="entry name" value="DPM_DPG-synthase_like"/>
    <property type="match status" value="1"/>
</dbReference>
<comment type="caution">
    <text evidence="9">The sequence shown here is derived from an EMBL/GenBank/DDBJ whole genome shotgun (WGS) entry which is preliminary data.</text>
</comment>
<dbReference type="Gene3D" id="3.90.550.10">
    <property type="entry name" value="Spore Coat Polysaccharide Biosynthesis Protein SpsA, Chain A"/>
    <property type="match status" value="1"/>
</dbReference>
<dbReference type="EMBL" id="QGGP01000004">
    <property type="protein sequence ID" value="PWK18659.1"/>
    <property type="molecule type" value="Genomic_DNA"/>
</dbReference>
<evidence type="ECO:0000313" key="10">
    <source>
        <dbReference type="Proteomes" id="UP000245430"/>
    </source>
</evidence>
<dbReference type="GO" id="GO:0099621">
    <property type="term" value="F:undecaprenyl-phosphate 4-deoxy-4-formamido-L-arabinose transferase activity"/>
    <property type="evidence" value="ECO:0007669"/>
    <property type="project" value="TreeGrafter"/>
</dbReference>
<dbReference type="GO" id="GO:0009103">
    <property type="term" value="P:lipopolysaccharide biosynthetic process"/>
    <property type="evidence" value="ECO:0007669"/>
    <property type="project" value="UniProtKB-KW"/>
</dbReference>
<dbReference type="Pfam" id="PF00535">
    <property type="entry name" value="Glycos_transf_2"/>
    <property type="match status" value="1"/>
</dbReference>
<evidence type="ECO:0000256" key="6">
    <source>
        <dbReference type="ARBA" id="ARBA00022989"/>
    </source>
</evidence>
<keyword evidence="7" id="KW-0472">Membrane</keyword>
<gene>
    <name evidence="9" type="ORF">LX78_01966</name>
</gene>
<dbReference type="InterPro" id="IPR001173">
    <property type="entry name" value="Glyco_trans_2-like"/>
</dbReference>
<dbReference type="PANTHER" id="PTHR48090">
    <property type="entry name" value="UNDECAPRENYL-PHOSPHATE 4-DEOXY-4-FORMAMIDO-L-ARABINOSE TRANSFERASE-RELATED"/>
    <property type="match status" value="1"/>
</dbReference>
<dbReference type="Proteomes" id="UP000245430">
    <property type="component" value="Unassembled WGS sequence"/>
</dbReference>
<evidence type="ECO:0000256" key="4">
    <source>
        <dbReference type="ARBA" id="ARBA00022692"/>
    </source>
</evidence>
<accession>A0A316DNA1</accession>
<evidence type="ECO:0000256" key="1">
    <source>
        <dbReference type="ARBA" id="ARBA00022475"/>
    </source>
</evidence>
<evidence type="ECO:0000256" key="7">
    <source>
        <dbReference type="ARBA" id="ARBA00023136"/>
    </source>
</evidence>
<reference evidence="9 10" key="1">
    <citation type="submission" date="2018-05" db="EMBL/GenBank/DDBJ databases">
        <title>Genomic Encyclopedia of Archaeal and Bacterial Type Strains, Phase II (KMG-II): from individual species to whole genera.</title>
        <authorList>
            <person name="Goeker M."/>
        </authorList>
    </citation>
    <scope>NUCLEOTIDE SEQUENCE [LARGE SCALE GENOMIC DNA]</scope>
    <source>
        <strain evidence="9 10">DSM 22637</strain>
    </source>
</reference>
<feature type="domain" description="Glycosyltransferase 2-like" evidence="8">
    <location>
        <begin position="38"/>
        <end position="168"/>
    </location>
</feature>
<keyword evidence="4" id="KW-0812">Transmembrane</keyword>
<dbReference type="GO" id="GO:0005886">
    <property type="term" value="C:plasma membrane"/>
    <property type="evidence" value="ECO:0007669"/>
    <property type="project" value="TreeGrafter"/>
</dbReference>
<evidence type="ECO:0000259" key="8">
    <source>
        <dbReference type="Pfam" id="PF00535"/>
    </source>
</evidence>
<protein>
    <submittedName>
        <fullName evidence="9">Glycosyl transferase family 2</fullName>
    </submittedName>
</protein>
<evidence type="ECO:0000256" key="2">
    <source>
        <dbReference type="ARBA" id="ARBA00022676"/>
    </source>
</evidence>
<keyword evidence="5" id="KW-0448">Lipopolysaccharide biosynthesis</keyword>
<keyword evidence="2" id="KW-0328">Glycosyltransferase</keyword>
<dbReference type="InterPro" id="IPR029044">
    <property type="entry name" value="Nucleotide-diphossugar_trans"/>
</dbReference>